<dbReference type="InterPro" id="IPR013128">
    <property type="entry name" value="Peptidase_C1A"/>
</dbReference>
<dbReference type="InterPro" id="IPR000668">
    <property type="entry name" value="Peptidase_C1A_C"/>
</dbReference>
<comment type="similarity">
    <text evidence="1">Belongs to the peptidase C1 family.</text>
</comment>
<dbReference type="Pfam" id="PF00112">
    <property type="entry name" value="Peptidase_C1"/>
    <property type="match status" value="1"/>
</dbReference>
<dbReference type="SMART" id="SM00645">
    <property type="entry name" value="Pept_C1"/>
    <property type="match status" value="1"/>
</dbReference>
<accession>A0A413FIK0</accession>
<evidence type="ECO:0000313" key="4">
    <source>
        <dbReference type="EMBL" id="RGX31040.1"/>
    </source>
</evidence>
<evidence type="ECO:0000259" key="3">
    <source>
        <dbReference type="SMART" id="SM00645"/>
    </source>
</evidence>
<dbReference type="PROSITE" id="PS00139">
    <property type="entry name" value="THIOL_PROTEASE_CYS"/>
    <property type="match status" value="1"/>
</dbReference>
<dbReference type="Proteomes" id="UP000283880">
    <property type="component" value="Unassembled WGS sequence"/>
</dbReference>
<dbReference type="SUPFAM" id="SSF54001">
    <property type="entry name" value="Cysteine proteinases"/>
    <property type="match status" value="1"/>
</dbReference>
<dbReference type="InterPro" id="IPR040528">
    <property type="entry name" value="Lectin-like"/>
</dbReference>
<dbReference type="GO" id="GO:0006508">
    <property type="term" value="P:proteolysis"/>
    <property type="evidence" value="ECO:0007669"/>
    <property type="project" value="InterPro"/>
</dbReference>
<evidence type="ECO:0000256" key="1">
    <source>
        <dbReference type="ARBA" id="ARBA00008455"/>
    </source>
</evidence>
<feature type="region of interest" description="Disordered" evidence="2">
    <location>
        <begin position="96"/>
        <end position="117"/>
    </location>
</feature>
<feature type="domain" description="Peptidase C1A papain C-terminal" evidence="3">
    <location>
        <begin position="138"/>
        <end position="360"/>
    </location>
</feature>
<organism evidence="4 5">
    <name type="scientific">Enterocloster asparagiformis</name>
    <dbReference type="NCBI Taxonomy" id="333367"/>
    <lineage>
        <taxon>Bacteria</taxon>
        <taxon>Bacillati</taxon>
        <taxon>Bacillota</taxon>
        <taxon>Clostridia</taxon>
        <taxon>Lachnospirales</taxon>
        <taxon>Lachnospiraceae</taxon>
        <taxon>Enterocloster</taxon>
    </lineage>
</organism>
<comment type="caution">
    <text evidence="4">The sequence shown here is derived from an EMBL/GenBank/DDBJ whole genome shotgun (WGS) entry which is preliminary data.</text>
</comment>
<feature type="compositionally biased region" description="Gly residues" evidence="2">
    <location>
        <begin position="22"/>
        <end position="52"/>
    </location>
</feature>
<name>A0A413FIK0_9FIRM</name>
<gene>
    <name evidence="4" type="ORF">DWV29_06825</name>
</gene>
<proteinExistence type="inferred from homology"/>
<dbReference type="OrthoDB" id="3648721at2"/>
<dbReference type="AlphaFoldDB" id="A0A413FIK0"/>
<dbReference type="CDD" id="cd02619">
    <property type="entry name" value="Peptidase_C1"/>
    <property type="match status" value="1"/>
</dbReference>
<protein>
    <submittedName>
        <fullName evidence="4">Peptidase</fullName>
    </submittedName>
</protein>
<dbReference type="GO" id="GO:0008234">
    <property type="term" value="F:cysteine-type peptidase activity"/>
    <property type="evidence" value="ECO:0007669"/>
    <property type="project" value="InterPro"/>
</dbReference>
<dbReference type="InterPro" id="IPR000169">
    <property type="entry name" value="Pept_cys_AS"/>
</dbReference>
<dbReference type="InterPro" id="IPR038765">
    <property type="entry name" value="Papain-like_cys_pep_sf"/>
</dbReference>
<feature type="region of interest" description="Disordered" evidence="2">
    <location>
        <begin position="1"/>
        <end position="76"/>
    </location>
</feature>
<dbReference type="Gene3D" id="3.90.70.10">
    <property type="entry name" value="Cysteine proteinases"/>
    <property type="match status" value="1"/>
</dbReference>
<evidence type="ECO:0000313" key="5">
    <source>
        <dbReference type="Proteomes" id="UP000283880"/>
    </source>
</evidence>
<dbReference type="EMBL" id="QSBM01000004">
    <property type="protein sequence ID" value="RGX31040.1"/>
    <property type="molecule type" value="Genomic_DNA"/>
</dbReference>
<sequence>MTAGCSRWQPDGGSGAQAQQDGGAGSGYADGGGKGTGGVADGVAGGGNGAADGGNSAANGGNSAGSGGNSAADGGNGAADGGSGANGGNGAADGGNSAANGGNGTGGKSAASSDGQSPCAEIIHRDQEAQSGGGDVKLPSAYDYRKTGRAPQIGNQGSLGTCWAFASLKALESSLLPGKSLELSVDHMTLHNSFSMSQDAGGEYTMSMAYLLAWQGPVLESEDPYGDGYSPDGLKPCLHVQDIQILPAKDYEAIKQAVYRYGGVQSSLYTSMRNYQSESVYYNRTTNSYCYIGDEKPNHDSVIIGWDDNYSKDNFNMGLEGDGAFICTNSWGEDFGDQGYFYVSYYDTNIGVHNIVYTGVEPADNYDHNYQSDLCGWVGQIGYGRDSAWFANAYTAGKGENLEAAGFYATDQNTDYELYVARHLGEKADQTFGQRVKVAEGRLRYAGFYTIPLDQKIVLDDGEKFAIIVKITTPGTVHPVAIEYDAGDGMAEIDLSDGEGYLSFDGDKWEHVEETQKCNVCLKAYTSNR</sequence>
<reference evidence="4 5" key="1">
    <citation type="submission" date="2018-08" db="EMBL/GenBank/DDBJ databases">
        <title>A genome reference for cultivated species of the human gut microbiota.</title>
        <authorList>
            <person name="Zou Y."/>
            <person name="Xue W."/>
            <person name="Luo G."/>
        </authorList>
    </citation>
    <scope>NUCLEOTIDE SEQUENCE [LARGE SCALE GENOMIC DNA]</scope>
    <source>
        <strain evidence="4 5">AF04-15</strain>
    </source>
</reference>
<dbReference type="PANTHER" id="PTHR12411">
    <property type="entry name" value="CYSTEINE PROTEASE FAMILY C1-RELATED"/>
    <property type="match status" value="1"/>
</dbReference>
<feature type="compositionally biased region" description="Gly residues" evidence="2">
    <location>
        <begin position="62"/>
        <end position="76"/>
    </location>
</feature>
<dbReference type="Pfam" id="PF18560">
    <property type="entry name" value="Lectin_like"/>
    <property type="match status" value="1"/>
</dbReference>
<evidence type="ECO:0000256" key="2">
    <source>
        <dbReference type="SAM" id="MobiDB-lite"/>
    </source>
</evidence>